<evidence type="ECO:0000256" key="2">
    <source>
        <dbReference type="ARBA" id="ARBA00009033"/>
    </source>
</evidence>
<dbReference type="PANTHER" id="PTHR10590:SF13">
    <property type="entry name" value="NUCLEOSIDE PERMEASE NUPC"/>
    <property type="match status" value="1"/>
</dbReference>
<feature type="transmembrane region" description="Helical" evidence="7">
    <location>
        <begin position="40"/>
        <end position="58"/>
    </location>
</feature>
<dbReference type="Pfam" id="PF07670">
    <property type="entry name" value="Gate"/>
    <property type="match status" value="1"/>
</dbReference>
<dbReference type="InterPro" id="IPR011642">
    <property type="entry name" value="Gate_dom"/>
</dbReference>
<keyword evidence="12" id="KW-1185">Reference proteome</keyword>
<evidence type="ECO:0000259" key="10">
    <source>
        <dbReference type="Pfam" id="PF07670"/>
    </source>
</evidence>
<evidence type="ECO:0000256" key="4">
    <source>
        <dbReference type="ARBA" id="ARBA00022692"/>
    </source>
</evidence>
<keyword evidence="6 7" id="KW-0472">Membrane</keyword>
<feature type="domain" description="Concentrative nucleoside transporter N-terminal" evidence="8">
    <location>
        <begin position="17"/>
        <end position="92"/>
    </location>
</feature>
<dbReference type="InterPro" id="IPR002668">
    <property type="entry name" value="CNT_N_dom"/>
</dbReference>
<proteinExistence type="inferred from homology"/>
<dbReference type="Pfam" id="PF01773">
    <property type="entry name" value="Nucleos_tra2_N"/>
    <property type="match status" value="1"/>
</dbReference>
<feature type="transmembrane region" description="Helical" evidence="7">
    <location>
        <begin position="393"/>
        <end position="411"/>
    </location>
</feature>
<evidence type="ECO:0000259" key="9">
    <source>
        <dbReference type="Pfam" id="PF07662"/>
    </source>
</evidence>
<feature type="domain" description="Concentrative nucleoside transporter C-terminal" evidence="9">
    <location>
        <begin position="205"/>
        <end position="409"/>
    </location>
</feature>
<evidence type="ECO:0000256" key="1">
    <source>
        <dbReference type="ARBA" id="ARBA00004651"/>
    </source>
</evidence>
<evidence type="ECO:0000256" key="7">
    <source>
        <dbReference type="SAM" id="Phobius"/>
    </source>
</evidence>
<dbReference type="PANTHER" id="PTHR10590">
    <property type="entry name" value="SODIUM/NUCLEOSIDE COTRANSPORTER"/>
    <property type="match status" value="1"/>
</dbReference>
<evidence type="ECO:0000256" key="3">
    <source>
        <dbReference type="ARBA" id="ARBA00022475"/>
    </source>
</evidence>
<dbReference type="InterPro" id="IPR008276">
    <property type="entry name" value="C_nuclsd_transpt"/>
</dbReference>
<dbReference type="InterPro" id="IPR011657">
    <property type="entry name" value="CNT_C_dom"/>
</dbReference>
<protein>
    <submittedName>
        <fullName evidence="11">Nucleoside permease</fullName>
    </submittedName>
</protein>
<dbReference type="Pfam" id="PF07662">
    <property type="entry name" value="Nucleos_tra2_C"/>
    <property type="match status" value="1"/>
</dbReference>
<dbReference type="EMBL" id="AP026978">
    <property type="protein sequence ID" value="BDU00835.1"/>
    <property type="molecule type" value="Genomic_DNA"/>
</dbReference>
<feature type="transmembrane region" description="Helical" evidence="7">
    <location>
        <begin position="178"/>
        <end position="198"/>
    </location>
</feature>
<evidence type="ECO:0000313" key="11">
    <source>
        <dbReference type="EMBL" id="BDU00835.1"/>
    </source>
</evidence>
<reference evidence="11 12" key="1">
    <citation type="submission" date="2022-11" db="EMBL/GenBank/DDBJ databases">
        <title>Genome Sequencing of Nocardia sp. ON39_IFM12276 and assembly.</title>
        <authorList>
            <person name="Shimojima M."/>
            <person name="Toyokawa M."/>
            <person name="Uesaka K."/>
        </authorList>
    </citation>
    <scope>NUCLEOTIDE SEQUENCE [LARGE SCALE GENOMIC DNA]</scope>
    <source>
        <strain evidence="11 12">IFM 12276</strain>
    </source>
</reference>
<feature type="transmembrane region" description="Helical" evidence="7">
    <location>
        <begin position="352"/>
        <end position="373"/>
    </location>
</feature>
<evidence type="ECO:0000313" key="12">
    <source>
        <dbReference type="Proteomes" id="UP001317870"/>
    </source>
</evidence>
<feature type="transmembrane region" description="Helical" evidence="7">
    <location>
        <begin position="101"/>
        <end position="120"/>
    </location>
</feature>
<keyword evidence="5 7" id="KW-1133">Transmembrane helix</keyword>
<organism evidence="11 12">
    <name type="scientific">Nocardia sputorum</name>
    <dbReference type="NCBI Taxonomy" id="2984338"/>
    <lineage>
        <taxon>Bacteria</taxon>
        <taxon>Bacillati</taxon>
        <taxon>Actinomycetota</taxon>
        <taxon>Actinomycetes</taxon>
        <taxon>Mycobacteriales</taxon>
        <taxon>Nocardiaceae</taxon>
        <taxon>Nocardia</taxon>
    </lineage>
</organism>
<dbReference type="Proteomes" id="UP001317870">
    <property type="component" value="Chromosome"/>
</dbReference>
<feature type="transmembrane region" description="Helical" evidence="7">
    <location>
        <begin position="258"/>
        <end position="291"/>
    </location>
</feature>
<keyword evidence="3" id="KW-1003">Cell membrane</keyword>
<comment type="similarity">
    <text evidence="2">Belongs to the concentrative nucleoside transporter (CNT) (TC 2.A.41) family.</text>
</comment>
<comment type="subcellular location">
    <subcellularLocation>
        <location evidence="1">Cell membrane</location>
        <topology evidence="1">Multi-pass membrane protein</topology>
    </subcellularLocation>
</comment>
<feature type="transmembrane region" description="Helical" evidence="7">
    <location>
        <begin position="12"/>
        <end position="28"/>
    </location>
</feature>
<evidence type="ECO:0000259" key="8">
    <source>
        <dbReference type="Pfam" id="PF01773"/>
    </source>
</evidence>
<name>A0ABM8D0K0_9NOCA</name>
<sequence>MHAAAAEVRVHYLIGFLGLVCFLLLAWLPSTDRRAAAARLPRIGILLILQVALGFLLLKTGIGRTVIGGISDTFEHILGYAAQGTAFVFGDLPRVGSSGPAFLFAVLMPIVLVSALIGILQHLRVLPWIIKYLGLLLAWVSGFGKIESFNAVASAILGQSEVFISLRAMLDDIPAQRMYTLAASAMSTVSAGILGAYMQLIDPKYVIAAIMLNMLGAFVVCSLINPYAVTAADDARLLGEEIADSRKPQSFFEMLTEYILVGFKVAFTVAAMLIGFIALLAMVNGIFAALFHGTTFQDVMGHIFAPAAWLTGIPWDEAAAAGRFMGTKLVSNEVVAMQELNRQHGGLSDRTVAIVSTYLVSFANFSTIAIVTGAVRSLSEKQGTVIARNGLRLLYGATLVSFLSATIVGLLS</sequence>
<accession>A0ABM8D0K0</accession>
<dbReference type="RefSeq" id="WP_434086110.1">
    <property type="nucleotide sequence ID" value="NZ_AP026978.1"/>
</dbReference>
<evidence type="ECO:0000256" key="6">
    <source>
        <dbReference type="ARBA" id="ARBA00023136"/>
    </source>
</evidence>
<keyword evidence="4 7" id="KW-0812">Transmembrane</keyword>
<feature type="domain" description="Nucleoside transporter/FeoB GTPase Gate" evidence="10">
    <location>
        <begin position="104"/>
        <end position="203"/>
    </location>
</feature>
<gene>
    <name evidence="11" type="ORF">IFM12276_38630</name>
</gene>
<feature type="transmembrane region" description="Helical" evidence="7">
    <location>
        <begin position="205"/>
        <end position="228"/>
    </location>
</feature>
<evidence type="ECO:0000256" key="5">
    <source>
        <dbReference type="ARBA" id="ARBA00022989"/>
    </source>
</evidence>